<dbReference type="RefSeq" id="WP_157719202.1">
    <property type="nucleotide sequence ID" value="NZ_LT629787.1"/>
</dbReference>
<feature type="domain" description="DUF4397" evidence="2">
    <location>
        <begin position="37"/>
        <end position="156"/>
    </location>
</feature>
<dbReference type="OrthoDB" id="9783299at2"/>
<dbReference type="InterPro" id="IPR025510">
    <property type="entry name" value="DUF4397"/>
</dbReference>
<reference evidence="4" key="1">
    <citation type="submission" date="2016-10" db="EMBL/GenBank/DDBJ databases">
        <authorList>
            <person name="Varghese N."/>
            <person name="Submissions S."/>
        </authorList>
    </citation>
    <scope>NUCLEOTIDE SEQUENCE [LARGE SCALE GENOMIC DNA]</scope>
    <source>
        <strain evidence="4">CECT 8338</strain>
    </source>
</reference>
<evidence type="ECO:0000313" key="4">
    <source>
        <dbReference type="Proteomes" id="UP000243924"/>
    </source>
</evidence>
<keyword evidence="4" id="KW-1185">Reference proteome</keyword>
<feature type="domain" description="DUF4397" evidence="2">
    <location>
        <begin position="348"/>
        <end position="438"/>
    </location>
</feature>
<dbReference type="Pfam" id="PF14344">
    <property type="entry name" value="DUF4397"/>
    <property type="match status" value="3"/>
</dbReference>
<accession>A0A1H2H0F7</accession>
<dbReference type="PROSITE" id="PS51257">
    <property type="entry name" value="PROKAR_LIPOPROTEIN"/>
    <property type="match status" value="1"/>
</dbReference>
<protein>
    <recommendedName>
        <fullName evidence="2">DUF4397 domain-containing protein</fullName>
    </recommendedName>
</protein>
<dbReference type="Proteomes" id="UP000243924">
    <property type="component" value="Chromosome I"/>
</dbReference>
<dbReference type="AlphaFoldDB" id="A0A1H2H0F7"/>
<feature type="chain" id="PRO_5009275313" description="DUF4397 domain-containing protein" evidence="1">
    <location>
        <begin position="22"/>
        <end position="439"/>
    </location>
</feature>
<sequence length="439" mass="45098">MRALTLFLVATAIILSGCLGGSGGSSSTPVPPAGASADVRVLHAAADAPSVDIYINDELAIPDLARFEATSFTSVPAELLTIDVRASGSPADSAPVFSSEVTPTADGFFTLVAYGLLDDDSFDLLVIADDIQTPPTDTARAFVLHAAPATGNVDVYVDATDELGAEPLLADFAPAADSADYVEVPAGDYRIRITPAGDRDTIAYDSGFVSLESGPSYFLAALDRASGFAPASVIALLDNPSFVQLEDQRTRVRAMHLSPDAPNVDVLVDGAAAVPDVAFRDVSDYLTVLAGEYDIAVAAGGNEVASLTVNAEAGVAYSILATGFVSVTGEQGFALRPLVDDLTPGEGAKVRVIHASPDAPNVDVLVNGAMFAGLAGVPYFTASDYVEAPADTYDIAVNVADTLTTVIDLPGTGLNAGSNYTVIAINDVANIEPLLVVDP</sequence>
<dbReference type="STRING" id="1434072.SAMN05216210_2685"/>
<feature type="signal peptide" evidence="1">
    <location>
        <begin position="1"/>
        <end position="21"/>
    </location>
</feature>
<evidence type="ECO:0000259" key="2">
    <source>
        <dbReference type="Pfam" id="PF14344"/>
    </source>
</evidence>
<keyword evidence="1" id="KW-0732">Signal</keyword>
<gene>
    <name evidence="3" type="ORF">SAMN05216210_2685</name>
</gene>
<organism evidence="3 4">
    <name type="scientific">Halopseudomonas salegens</name>
    <dbReference type="NCBI Taxonomy" id="1434072"/>
    <lineage>
        <taxon>Bacteria</taxon>
        <taxon>Pseudomonadati</taxon>
        <taxon>Pseudomonadota</taxon>
        <taxon>Gammaproteobacteria</taxon>
        <taxon>Pseudomonadales</taxon>
        <taxon>Pseudomonadaceae</taxon>
        <taxon>Halopseudomonas</taxon>
    </lineage>
</organism>
<evidence type="ECO:0000313" key="3">
    <source>
        <dbReference type="EMBL" id="SDU25340.1"/>
    </source>
</evidence>
<evidence type="ECO:0000256" key="1">
    <source>
        <dbReference type="SAM" id="SignalP"/>
    </source>
</evidence>
<name>A0A1H2H0F7_9GAMM</name>
<proteinExistence type="predicted"/>
<dbReference type="EMBL" id="LT629787">
    <property type="protein sequence ID" value="SDU25340.1"/>
    <property type="molecule type" value="Genomic_DNA"/>
</dbReference>
<feature type="domain" description="DUF4397" evidence="2">
    <location>
        <begin position="251"/>
        <end position="344"/>
    </location>
</feature>